<keyword evidence="1" id="KW-0175">Coiled coil</keyword>
<comment type="caution">
    <text evidence="3">The sequence shown here is derived from an EMBL/GenBank/DDBJ whole genome shotgun (WGS) entry which is preliminary data.</text>
</comment>
<feature type="compositionally biased region" description="Low complexity" evidence="2">
    <location>
        <begin position="233"/>
        <end position="244"/>
    </location>
</feature>
<organism evidence="3 4">
    <name type="scientific">[Myrmecia] bisecta</name>
    <dbReference type="NCBI Taxonomy" id="41462"/>
    <lineage>
        <taxon>Eukaryota</taxon>
        <taxon>Viridiplantae</taxon>
        <taxon>Chlorophyta</taxon>
        <taxon>core chlorophytes</taxon>
        <taxon>Trebouxiophyceae</taxon>
        <taxon>Trebouxiales</taxon>
        <taxon>Trebouxiaceae</taxon>
        <taxon>Myrmecia</taxon>
    </lineage>
</organism>
<sequence length="395" mass="42794">MLPILLSVLGGAAVLELRKLVTKSPDQNLLDLQKREEKLQKLVQEVQQQLQQERAEHSRDSSRVEELSKAAEELNELQSKLQEEAEALKQENAALTSKTEELASRQQVLEACASNLRVENGELQEEVKVLKALSMEDSAKYAKLLEGVRRDVSKALDMFASRAITAQSLVSMLKGMGVEVAFQAEALEAAPEMGALQDTVPRKVPQLELNTDKNWSHQLRLLADSPERRARLLAESAARSSQASTSVPSLTFPVVKTPPKEGTAARTSNWTSKSLGGMPALTMGAFTPRAGAQQPQNALSAAAQSPAPSPLKAQPPAEAPKSARSDKENAVASNKSMLFLPLKKVPANKKPSTPRFGVEVAINDKRNSGRAALSSFAFDNDADDFPTASRDLART</sequence>
<name>A0AAW1PE81_9CHLO</name>
<dbReference type="AlphaFoldDB" id="A0AAW1PE81"/>
<evidence type="ECO:0000256" key="2">
    <source>
        <dbReference type="SAM" id="MobiDB-lite"/>
    </source>
</evidence>
<gene>
    <name evidence="3" type="ORF">WJX72_002860</name>
</gene>
<feature type="coiled-coil region" evidence="1">
    <location>
        <begin position="29"/>
        <end position="133"/>
    </location>
</feature>
<protein>
    <submittedName>
        <fullName evidence="3">Uncharacterized protein</fullName>
    </submittedName>
</protein>
<proteinExistence type="predicted"/>
<evidence type="ECO:0000313" key="4">
    <source>
        <dbReference type="Proteomes" id="UP001489004"/>
    </source>
</evidence>
<accession>A0AAW1PE81</accession>
<dbReference type="Proteomes" id="UP001489004">
    <property type="component" value="Unassembled WGS sequence"/>
</dbReference>
<reference evidence="3 4" key="1">
    <citation type="journal article" date="2024" name="Nat. Commun.">
        <title>Phylogenomics reveals the evolutionary origins of lichenization in chlorophyte algae.</title>
        <authorList>
            <person name="Puginier C."/>
            <person name="Libourel C."/>
            <person name="Otte J."/>
            <person name="Skaloud P."/>
            <person name="Haon M."/>
            <person name="Grisel S."/>
            <person name="Petersen M."/>
            <person name="Berrin J.G."/>
            <person name="Delaux P.M."/>
            <person name="Dal Grande F."/>
            <person name="Keller J."/>
        </authorList>
    </citation>
    <scope>NUCLEOTIDE SEQUENCE [LARGE SCALE GENOMIC DNA]</scope>
    <source>
        <strain evidence="3 4">SAG 2043</strain>
    </source>
</reference>
<feature type="compositionally biased region" description="Low complexity" evidence="2">
    <location>
        <begin position="292"/>
        <end position="316"/>
    </location>
</feature>
<keyword evidence="4" id="KW-1185">Reference proteome</keyword>
<evidence type="ECO:0000313" key="3">
    <source>
        <dbReference type="EMBL" id="KAK9806791.1"/>
    </source>
</evidence>
<feature type="compositionally biased region" description="Polar residues" evidence="2">
    <location>
        <begin position="265"/>
        <end position="274"/>
    </location>
</feature>
<evidence type="ECO:0000256" key="1">
    <source>
        <dbReference type="SAM" id="Coils"/>
    </source>
</evidence>
<dbReference type="EMBL" id="JALJOR010000013">
    <property type="protein sequence ID" value="KAK9806791.1"/>
    <property type="molecule type" value="Genomic_DNA"/>
</dbReference>
<feature type="region of interest" description="Disordered" evidence="2">
    <location>
        <begin position="233"/>
        <end position="335"/>
    </location>
</feature>